<dbReference type="EMBL" id="AOLV01000008">
    <property type="protein sequence ID" value="EPX87292.1"/>
    <property type="molecule type" value="Genomic_DNA"/>
</dbReference>
<reference evidence="2 3" key="1">
    <citation type="journal article" date="2013" name="Stand. Genomic Sci.">
        <title>Genome sequence of the reddish-pigmented Rubellimicrobium thermophilum type strain (DSM 16684(T)), a member of the Roseobacter clade.</title>
        <authorList>
            <person name="Fiebig A."/>
            <person name="Riedel T."/>
            <person name="Gronow S."/>
            <person name="Petersen J."/>
            <person name="Klenk H.P."/>
            <person name="Goker M."/>
        </authorList>
    </citation>
    <scope>NUCLEOTIDE SEQUENCE [LARGE SCALE GENOMIC DNA]</scope>
    <source>
        <strain evidence="2 3">DSM 16684</strain>
    </source>
</reference>
<organism evidence="2 3">
    <name type="scientific">Rubellimicrobium thermophilum DSM 16684</name>
    <dbReference type="NCBI Taxonomy" id="1123069"/>
    <lineage>
        <taxon>Bacteria</taxon>
        <taxon>Pseudomonadati</taxon>
        <taxon>Pseudomonadota</taxon>
        <taxon>Alphaproteobacteria</taxon>
        <taxon>Rhodobacterales</taxon>
        <taxon>Roseobacteraceae</taxon>
        <taxon>Rubellimicrobium</taxon>
    </lineage>
</organism>
<accession>S9R5W0</accession>
<keyword evidence="1" id="KW-0812">Transmembrane</keyword>
<dbReference type="PATRIC" id="fig|1123069.3.peg.662"/>
<feature type="transmembrane region" description="Helical" evidence="1">
    <location>
        <begin position="94"/>
        <end position="112"/>
    </location>
</feature>
<dbReference type="HOGENOM" id="CLU_133751_1_0_5"/>
<dbReference type="InterPro" id="IPR009325">
    <property type="entry name" value="DUF983"/>
</dbReference>
<dbReference type="Proteomes" id="UP000015346">
    <property type="component" value="Unassembled WGS sequence"/>
</dbReference>
<evidence type="ECO:0000313" key="2">
    <source>
        <dbReference type="EMBL" id="EPX87292.1"/>
    </source>
</evidence>
<evidence type="ECO:0000256" key="1">
    <source>
        <dbReference type="SAM" id="Phobius"/>
    </source>
</evidence>
<keyword evidence="3" id="KW-1185">Reference proteome</keyword>
<protein>
    <submittedName>
        <fullName evidence="2">Uncharacterized protein putative in bacteria</fullName>
    </submittedName>
</protein>
<name>S9R5W0_9RHOB</name>
<comment type="caution">
    <text evidence="2">The sequence shown here is derived from an EMBL/GenBank/DDBJ whole genome shotgun (WGS) entry which is preliminary data.</text>
</comment>
<dbReference type="STRING" id="1123069.ruthe_00691"/>
<feature type="transmembrane region" description="Helical" evidence="1">
    <location>
        <begin position="67"/>
        <end position="88"/>
    </location>
</feature>
<dbReference type="OrthoDB" id="9799456at2"/>
<sequence>MSEPCPMAAPTMENGERETWPALRRGFLRRCPRCGQGHLFDGYLKVADTCPSCGEDLTPQRADDGPAYLTILVVGHVLGVLMHLLWVWFRPEPLVLATILTVAAVAMALWLLPRFKGAIVAFQWARRMHGFGDATGE</sequence>
<keyword evidence="1" id="KW-1133">Transmembrane helix</keyword>
<evidence type="ECO:0000313" key="3">
    <source>
        <dbReference type="Proteomes" id="UP000015346"/>
    </source>
</evidence>
<dbReference type="AlphaFoldDB" id="S9R5W0"/>
<keyword evidence="1" id="KW-0472">Membrane</keyword>
<dbReference type="Pfam" id="PF06170">
    <property type="entry name" value="DUF983"/>
    <property type="match status" value="1"/>
</dbReference>
<gene>
    <name evidence="2" type="ORF">ruthe_00691</name>
</gene>
<proteinExistence type="predicted"/>